<dbReference type="SMART" id="SM00086">
    <property type="entry name" value="PAC"/>
    <property type="match status" value="3"/>
</dbReference>
<comment type="caution">
    <text evidence="9">The sequence shown here is derived from an EMBL/GenBank/DDBJ whole genome shotgun (WGS) entry which is preliminary data.</text>
</comment>
<dbReference type="PROSITE" id="PS50109">
    <property type="entry name" value="HIS_KIN"/>
    <property type="match status" value="1"/>
</dbReference>
<dbReference type="InterPro" id="IPR000700">
    <property type="entry name" value="PAS-assoc_C"/>
</dbReference>
<dbReference type="Pfam" id="PF08448">
    <property type="entry name" value="PAS_4"/>
    <property type="match status" value="2"/>
</dbReference>
<dbReference type="GO" id="GO:0016301">
    <property type="term" value="F:kinase activity"/>
    <property type="evidence" value="ECO:0007669"/>
    <property type="project" value="UniProtKB-KW"/>
</dbReference>
<dbReference type="PANTHER" id="PTHR43304:SF1">
    <property type="entry name" value="PAC DOMAIN-CONTAINING PROTEIN"/>
    <property type="match status" value="1"/>
</dbReference>
<dbReference type="Pfam" id="PF08447">
    <property type="entry name" value="PAS_3"/>
    <property type="match status" value="1"/>
</dbReference>
<evidence type="ECO:0000259" key="8">
    <source>
        <dbReference type="PROSITE" id="PS50113"/>
    </source>
</evidence>
<dbReference type="PROSITE" id="PS50112">
    <property type="entry name" value="PAS"/>
    <property type="match status" value="5"/>
</dbReference>
<dbReference type="Gene3D" id="3.30.450.20">
    <property type="entry name" value="PAS domain"/>
    <property type="match status" value="5"/>
</dbReference>
<dbReference type="Proteomes" id="UP000813018">
    <property type="component" value="Unassembled WGS sequence"/>
</dbReference>
<evidence type="ECO:0000259" key="6">
    <source>
        <dbReference type="PROSITE" id="PS50109"/>
    </source>
</evidence>
<keyword evidence="10" id="KW-1185">Reference proteome</keyword>
<dbReference type="Gene3D" id="1.10.287.130">
    <property type="match status" value="1"/>
</dbReference>
<dbReference type="InterPro" id="IPR001610">
    <property type="entry name" value="PAC"/>
</dbReference>
<sequence>MSSGVTSPNYERMVRYSLDIIGSIDRNGLIVYSNEACKAILGYSSEEVIGQHFTRYLHPDEAISATQAISETLASGKKVNFDTSFFHKSGHVVPIRWSGFWSEEDGLIYCVGRDMTDQVEQKKLLVEREQRFRTLFNNSPDLVFVESREGVITEANQQFLSVLGIVGTEAIGSPASSFLSPPMASVNEASLQQVFLGKTVRFDLVLEHNGEKSVYDTEKLPIKVEGKIVGAQTIARDITPMLHSYDTIQRQAQKLNSIFESITDAFFVLDKDWNFAYINSEAERQLGLNRTYHIGRNAWQEFPSEVNGDFYKQYHRAVETGKAVHFEAYFAGTDIWVEVKAFPSNEGLSIYFDDVSEKVRSRDELKKLSLVASRTTNGVIIMDRAFQIEWVNDGFTKLTGYSLAEARGHTPFDLLYHPEGDSSTIDTIKEKMIQGKPVSFEALRRRKDGGDVWMLVQVNPVLDDKSEVTQYVFIQSDITEKIKTKKELELLSLVASKTNNSVIIANKDWRIEWVNEGFTRLLGYSLEEAVGKRPSEFLHNHKTDSTAFNSLEGRLLQGNPISFEVLNITKSGEEVWVKVDITSLFDKKGELTRFVEVHTDITALKAKEEELTQLAQDLYRQNKDLQQFTYIVSHNLRAPVASALGLANLIPRIDKHTVLHDKSMVHLKESMQRLDTVLRDLNTILSIRDSKTSLEKEDINLKLVIEQALSSLQEQIIKCGGNVTVDVTEDTFVYANRAYMYSIFYNLLSNAIKYRSKKRILEVHVKCEGSAEKGTLIAISDNGSGFDMDKVKDQVFMLYKRFHTDREGRGIGLYLVKTHIEAMDGHIEVNSQPDKGTTFNIYLHKN</sequence>
<dbReference type="InterPro" id="IPR036097">
    <property type="entry name" value="HisK_dim/P_sf"/>
</dbReference>
<dbReference type="SMART" id="SM00387">
    <property type="entry name" value="HATPase_c"/>
    <property type="match status" value="1"/>
</dbReference>
<name>A0ABS7CU77_9BACT</name>
<dbReference type="Gene3D" id="3.30.565.10">
    <property type="entry name" value="Histidine kinase-like ATPase, C-terminal domain"/>
    <property type="match status" value="1"/>
</dbReference>
<feature type="domain" description="PAS" evidence="7">
    <location>
        <begin position="6"/>
        <end position="76"/>
    </location>
</feature>
<dbReference type="EMBL" id="JAHYXK010000006">
    <property type="protein sequence ID" value="MBW7467387.1"/>
    <property type="molecule type" value="Genomic_DNA"/>
</dbReference>
<dbReference type="InterPro" id="IPR004358">
    <property type="entry name" value="Sig_transdc_His_kin-like_C"/>
</dbReference>
<dbReference type="InterPro" id="IPR013655">
    <property type="entry name" value="PAS_fold_3"/>
</dbReference>
<dbReference type="NCBIfam" id="TIGR00229">
    <property type="entry name" value="sensory_box"/>
    <property type="match status" value="5"/>
</dbReference>
<dbReference type="SMART" id="SM00091">
    <property type="entry name" value="PAS"/>
    <property type="match status" value="5"/>
</dbReference>
<dbReference type="InterPro" id="IPR003594">
    <property type="entry name" value="HATPase_dom"/>
</dbReference>
<dbReference type="EC" id="2.7.13.3" evidence="2"/>
<evidence type="ECO:0000256" key="1">
    <source>
        <dbReference type="ARBA" id="ARBA00000085"/>
    </source>
</evidence>
<feature type="domain" description="PAS" evidence="7">
    <location>
        <begin position="364"/>
        <end position="435"/>
    </location>
</feature>
<keyword evidence="5 9" id="KW-0418">Kinase</keyword>
<proteinExistence type="predicted"/>
<dbReference type="Pfam" id="PF02518">
    <property type="entry name" value="HATPase_c"/>
    <property type="match status" value="1"/>
</dbReference>
<comment type="catalytic activity">
    <reaction evidence="1">
        <text>ATP + protein L-histidine = ADP + protein N-phospho-L-histidine.</text>
        <dbReference type="EC" id="2.7.13.3"/>
    </reaction>
</comment>
<dbReference type="Pfam" id="PF13426">
    <property type="entry name" value="PAS_9"/>
    <property type="match status" value="2"/>
</dbReference>
<evidence type="ECO:0000256" key="2">
    <source>
        <dbReference type="ARBA" id="ARBA00012438"/>
    </source>
</evidence>
<evidence type="ECO:0000313" key="10">
    <source>
        <dbReference type="Proteomes" id="UP000813018"/>
    </source>
</evidence>
<feature type="domain" description="PAC" evidence="8">
    <location>
        <begin position="436"/>
        <end position="490"/>
    </location>
</feature>
<feature type="domain" description="Histidine kinase" evidence="6">
    <location>
        <begin position="631"/>
        <end position="846"/>
    </location>
</feature>
<dbReference type="InterPro" id="IPR005467">
    <property type="entry name" value="His_kinase_dom"/>
</dbReference>
<feature type="domain" description="PAS" evidence="7">
    <location>
        <begin position="128"/>
        <end position="198"/>
    </location>
</feature>
<feature type="domain" description="PAC" evidence="8">
    <location>
        <begin position="559"/>
        <end position="613"/>
    </location>
</feature>
<evidence type="ECO:0000313" key="9">
    <source>
        <dbReference type="EMBL" id="MBW7467387.1"/>
    </source>
</evidence>
<dbReference type="RefSeq" id="WP_219877261.1">
    <property type="nucleotide sequence ID" value="NZ_JAHYXK010000006.1"/>
</dbReference>
<dbReference type="InterPro" id="IPR000014">
    <property type="entry name" value="PAS"/>
</dbReference>
<dbReference type="PRINTS" id="PR00344">
    <property type="entry name" value="BCTRLSENSOR"/>
</dbReference>
<feature type="domain" description="PAS" evidence="7">
    <location>
        <begin position="487"/>
        <end position="539"/>
    </location>
</feature>
<evidence type="ECO:0000256" key="4">
    <source>
        <dbReference type="ARBA" id="ARBA00022679"/>
    </source>
</evidence>
<dbReference type="CDD" id="cd00130">
    <property type="entry name" value="PAS"/>
    <property type="match status" value="5"/>
</dbReference>
<dbReference type="PANTHER" id="PTHR43304">
    <property type="entry name" value="PHYTOCHROME-LIKE PROTEIN CPH1"/>
    <property type="match status" value="1"/>
</dbReference>
<feature type="domain" description="PAS" evidence="7">
    <location>
        <begin position="251"/>
        <end position="321"/>
    </location>
</feature>
<evidence type="ECO:0000256" key="3">
    <source>
        <dbReference type="ARBA" id="ARBA00022553"/>
    </source>
</evidence>
<evidence type="ECO:0000256" key="5">
    <source>
        <dbReference type="ARBA" id="ARBA00022777"/>
    </source>
</evidence>
<dbReference type="InterPro" id="IPR013656">
    <property type="entry name" value="PAS_4"/>
</dbReference>
<dbReference type="SUPFAM" id="SSF55785">
    <property type="entry name" value="PYP-like sensor domain (PAS domain)"/>
    <property type="match status" value="5"/>
</dbReference>
<evidence type="ECO:0000259" key="7">
    <source>
        <dbReference type="PROSITE" id="PS50112"/>
    </source>
</evidence>
<accession>A0ABS7CU77</accession>
<dbReference type="SUPFAM" id="SSF55874">
    <property type="entry name" value="ATPase domain of HSP90 chaperone/DNA topoisomerase II/histidine kinase"/>
    <property type="match status" value="1"/>
</dbReference>
<keyword evidence="4" id="KW-0808">Transferase</keyword>
<dbReference type="InterPro" id="IPR036890">
    <property type="entry name" value="HATPase_C_sf"/>
</dbReference>
<reference evidence="9 10" key="1">
    <citation type="journal article" date="2016" name="Int. J. Syst. Evol. Microbiol.">
        <title>Pontibacter aydingkolensis sp. nov., isolated from soil of a salt lake.</title>
        <authorList>
            <person name="Osman G."/>
            <person name="Zhang T."/>
            <person name="Lou K."/>
            <person name="Gao Y."/>
            <person name="Chang W."/>
            <person name="Lin Q."/>
            <person name="Yang H.M."/>
            <person name="Huo X.D."/>
            <person name="Wang N."/>
        </authorList>
    </citation>
    <scope>NUCLEOTIDE SEQUENCE [LARGE SCALE GENOMIC DNA]</scope>
    <source>
        <strain evidence="9 10">KACC 19255</strain>
    </source>
</reference>
<organism evidence="9 10">
    <name type="scientific">Pontibacter aydingkolensis</name>
    <dbReference type="NCBI Taxonomy" id="1911536"/>
    <lineage>
        <taxon>Bacteria</taxon>
        <taxon>Pseudomonadati</taxon>
        <taxon>Bacteroidota</taxon>
        <taxon>Cytophagia</taxon>
        <taxon>Cytophagales</taxon>
        <taxon>Hymenobacteraceae</taxon>
        <taxon>Pontibacter</taxon>
    </lineage>
</organism>
<dbReference type="SUPFAM" id="SSF47384">
    <property type="entry name" value="Homodimeric domain of signal transducing histidine kinase"/>
    <property type="match status" value="1"/>
</dbReference>
<dbReference type="InterPro" id="IPR035965">
    <property type="entry name" value="PAS-like_dom_sf"/>
</dbReference>
<dbReference type="InterPro" id="IPR052162">
    <property type="entry name" value="Sensor_kinase/Photoreceptor"/>
</dbReference>
<keyword evidence="3" id="KW-0597">Phosphoprotein</keyword>
<protein>
    <recommendedName>
        <fullName evidence="2">histidine kinase</fullName>
        <ecNumber evidence="2">2.7.13.3</ecNumber>
    </recommendedName>
</protein>
<dbReference type="PROSITE" id="PS50113">
    <property type="entry name" value="PAC"/>
    <property type="match status" value="2"/>
</dbReference>
<gene>
    <name evidence="9" type="ORF">K0O23_09920</name>
</gene>